<dbReference type="PANTHER" id="PTHR34405:SF1">
    <property type="entry name" value="CRISPR-ASSOCIATED ENDORIBONUCLEASE CAS2"/>
    <property type="match status" value="1"/>
</dbReference>
<gene>
    <name evidence="9 10" type="primary">cas2</name>
    <name evidence="10" type="ORF">DT065_14395</name>
</gene>
<dbReference type="GO" id="GO:0046872">
    <property type="term" value="F:metal ion binding"/>
    <property type="evidence" value="ECO:0007669"/>
    <property type="project" value="UniProtKB-UniRule"/>
</dbReference>
<dbReference type="SUPFAM" id="SSF143430">
    <property type="entry name" value="TTP0101/SSO1404-like"/>
    <property type="match status" value="1"/>
</dbReference>
<dbReference type="CDD" id="cd09725">
    <property type="entry name" value="Cas2_I_II_III"/>
    <property type="match status" value="1"/>
</dbReference>
<keyword evidence="8 9" id="KW-0051">Antiviral defense</keyword>
<comment type="function">
    <text evidence="9">CRISPR (clustered regularly interspaced short palindromic repeat), is an adaptive immune system that provides protection against mobile genetic elements (viruses, transposable elements and conjugative plasmids). CRISPR clusters contain sequences complementary to antecedent mobile elements and target invading nucleic acids. CRISPR clusters are transcribed and processed into CRISPR RNA (crRNA). Functions as a ssRNA-specific endoribonuclease. Involved in the integration of spacer DNA into the CRISPR cassette.</text>
</comment>
<dbReference type="GO" id="GO:0016787">
    <property type="term" value="F:hydrolase activity"/>
    <property type="evidence" value="ECO:0007669"/>
    <property type="project" value="UniProtKB-KW"/>
</dbReference>
<reference evidence="10 11" key="1">
    <citation type="journal article" date="2018" name="J. Microbiol.">
        <title>Salicibibacter kimchii gen. nov., sp. nov., a moderately halophilic and alkalitolerant bacterium in the family Bacillaceae, isolated from kimchi.</title>
        <authorList>
            <person name="Jang J.Y."/>
            <person name="Oh Y.J."/>
            <person name="Lim S.K."/>
            <person name="Park H.K."/>
            <person name="Lee C."/>
            <person name="Kim J.Y."/>
            <person name="Lee M.A."/>
            <person name="Choi H.J."/>
        </authorList>
    </citation>
    <scope>NUCLEOTIDE SEQUENCE [LARGE SCALE GENOMIC DNA]</scope>
    <source>
        <strain evidence="10 11">NKC1-1</strain>
    </source>
</reference>
<comment type="cofactor">
    <cofactor evidence="1 9">
        <name>Mg(2+)</name>
        <dbReference type="ChEBI" id="CHEBI:18420"/>
    </cofactor>
</comment>
<comment type="similarity">
    <text evidence="2 9">Belongs to the CRISPR-associated endoribonuclease Cas2 protein family.</text>
</comment>
<dbReference type="EC" id="3.1.-.-" evidence="9"/>
<accession>A0A345C1I9</accession>
<dbReference type="GO" id="GO:0043571">
    <property type="term" value="P:maintenance of CRISPR repeat elements"/>
    <property type="evidence" value="ECO:0007669"/>
    <property type="project" value="UniProtKB-UniRule"/>
</dbReference>
<evidence type="ECO:0000256" key="3">
    <source>
        <dbReference type="ARBA" id="ARBA00022722"/>
    </source>
</evidence>
<dbReference type="InterPro" id="IPR021127">
    <property type="entry name" value="CRISPR_associated_Cas2"/>
</dbReference>
<keyword evidence="5 9" id="KW-0255">Endonuclease</keyword>
<keyword evidence="4 9" id="KW-0479">Metal-binding</keyword>
<evidence type="ECO:0000256" key="2">
    <source>
        <dbReference type="ARBA" id="ARBA00009959"/>
    </source>
</evidence>
<evidence type="ECO:0000256" key="4">
    <source>
        <dbReference type="ARBA" id="ARBA00022723"/>
    </source>
</evidence>
<dbReference type="Gene3D" id="3.30.70.240">
    <property type="match status" value="1"/>
</dbReference>
<proteinExistence type="inferred from homology"/>
<keyword evidence="7 9" id="KW-0460">Magnesium</keyword>
<evidence type="ECO:0000313" key="10">
    <source>
        <dbReference type="EMBL" id="AXF57070.1"/>
    </source>
</evidence>
<dbReference type="Pfam" id="PF09827">
    <property type="entry name" value="CRISPR_Cas2"/>
    <property type="match status" value="1"/>
</dbReference>
<sequence>MFVILVYDFAQKRVGKALKIGRKYLHWVQNSVLEGEISKGNFVKLKKELEMLMDPEEDSVILYTFRSQKYSKREEMGLKKGGDDNII</sequence>
<dbReference type="EMBL" id="CP031092">
    <property type="protein sequence ID" value="AXF57070.1"/>
    <property type="molecule type" value="Genomic_DNA"/>
</dbReference>
<dbReference type="PANTHER" id="PTHR34405">
    <property type="entry name" value="CRISPR-ASSOCIATED ENDORIBONUCLEASE CAS2"/>
    <property type="match status" value="1"/>
</dbReference>
<evidence type="ECO:0000313" key="11">
    <source>
        <dbReference type="Proteomes" id="UP000252100"/>
    </source>
</evidence>
<dbReference type="OrthoDB" id="279819at2"/>
<organism evidence="10 11">
    <name type="scientific">Salicibibacter kimchii</name>
    <dbReference type="NCBI Taxonomy" id="2099786"/>
    <lineage>
        <taxon>Bacteria</taxon>
        <taxon>Bacillati</taxon>
        <taxon>Bacillota</taxon>
        <taxon>Bacilli</taxon>
        <taxon>Bacillales</taxon>
        <taxon>Bacillaceae</taxon>
        <taxon>Salicibibacter</taxon>
    </lineage>
</organism>
<evidence type="ECO:0000256" key="1">
    <source>
        <dbReference type="ARBA" id="ARBA00001946"/>
    </source>
</evidence>
<dbReference type="RefSeq" id="WP_114374560.1">
    <property type="nucleotide sequence ID" value="NZ_CP031092.1"/>
</dbReference>
<dbReference type="NCBIfam" id="TIGR01573">
    <property type="entry name" value="cas2"/>
    <property type="match status" value="1"/>
</dbReference>
<dbReference type="Proteomes" id="UP000252100">
    <property type="component" value="Chromosome"/>
</dbReference>
<dbReference type="GO" id="GO:0051607">
    <property type="term" value="P:defense response to virus"/>
    <property type="evidence" value="ECO:0007669"/>
    <property type="project" value="UniProtKB-UniRule"/>
</dbReference>
<keyword evidence="11" id="KW-1185">Reference proteome</keyword>
<dbReference type="KEGG" id="rue:DT065_14395"/>
<keyword evidence="3 9" id="KW-0540">Nuclease</keyword>
<protein>
    <recommendedName>
        <fullName evidence="9">CRISPR-associated endoribonuclease Cas2</fullName>
        <ecNumber evidence="9">3.1.-.-</ecNumber>
    </recommendedName>
</protein>
<evidence type="ECO:0000256" key="6">
    <source>
        <dbReference type="ARBA" id="ARBA00022801"/>
    </source>
</evidence>
<evidence type="ECO:0000256" key="9">
    <source>
        <dbReference type="HAMAP-Rule" id="MF_01471"/>
    </source>
</evidence>
<dbReference type="InterPro" id="IPR019199">
    <property type="entry name" value="Virulence_VapD/CRISPR_Cas2"/>
</dbReference>
<name>A0A345C1I9_9BACI</name>
<evidence type="ECO:0000256" key="5">
    <source>
        <dbReference type="ARBA" id="ARBA00022759"/>
    </source>
</evidence>
<evidence type="ECO:0000256" key="7">
    <source>
        <dbReference type="ARBA" id="ARBA00022842"/>
    </source>
</evidence>
<evidence type="ECO:0000256" key="8">
    <source>
        <dbReference type="ARBA" id="ARBA00023118"/>
    </source>
</evidence>
<keyword evidence="6 9" id="KW-0378">Hydrolase</keyword>
<feature type="binding site" evidence="9">
    <location>
        <position position="8"/>
    </location>
    <ligand>
        <name>Mg(2+)</name>
        <dbReference type="ChEBI" id="CHEBI:18420"/>
        <note>catalytic</note>
    </ligand>
</feature>
<dbReference type="AlphaFoldDB" id="A0A345C1I9"/>
<dbReference type="GO" id="GO:0004521">
    <property type="term" value="F:RNA endonuclease activity"/>
    <property type="evidence" value="ECO:0007669"/>
    <property type="project" value="InterPro"/>
</dbReference>
<comment type="subunit">
    <text evidence="9">Homodimer, forms a heterotetramer with a Cas1 homodimer.</text>
</comment>
<dbReference type="HAMAP" id="MF_01471">
    <property type="entry name" value="Cas2"/>
    <property type="match status" value="1"/>
</dbReference>